<organism evidence="1 2">
    <name type="scientific">Violaceomyces palustris</name>
    <dbReference type="NCBI Taxonomy" id="1673888"/>
    <lineage>
        <taxon>Eukaryota</taxon>
        <taxon>Fungi</taxon>
        <taxon>Dikarya</taxon>
        <taxon>Basidiomycota</taxon>
        <taxon>Ustilaginomycotina</taxon>
        <taxon>Ustilaginomycetes</taxon>
        <taxon>Violaceomycetales</taxon>
        <taxon>Violaceomycetaceae</taxon>
        <taxon>Violaceomyces</taxon>
    </lineage>
</organism>
<proteinExistence type="predicted"/>
<evidence type="ECO:0000313" key="1">
    <source>
        <dbReference type="EMBL" id="PWN51339.1"/>
    </source>
</evidence>
<dbReference type="Proteomes" id="UP000245626">
    <property type="component" value="Unassembled WGS sequence"/>
</dbReference>
<evidence type="ECO:0000313" key="2">
    <source>
        <dbReference type="Proteomes" id="UP000245626"/>
    </source>
</evidence>
<accession>A0ACD0P072</accession>
<protein>
    <submittedName>
        <fullName evidence="1">Uncharacterized protein</fullName>
    </submittedName>
</protein>
<keyword evidence="2" id="KW-1185">Reference proteome</keyword>
<gene>
    <name evidence="1" type="ORF">IE53DRAFT_386292</name>
</gene>
<dbReference type="EMBL" id="KZ819851">
    <property type="protein sequence ID" value="PWN51339.1"/>
    <property type="molecule type" value="Genomic_DNA"/>
</dbReference>
<sequence length="1051" mass="114278">MPIAYKNSDAEGTGPKPRGGLDQSPNDFQLQPVPKSRKKKVSRDSNQGKASVDRSRAAGRTRFKEHFSWEKLPTTSELSKGRFIEEVKLREAAWREVWNDKLSGGGIGPPQSQKGSKKDGNDLPPFGQLSDDDDETCFEEDQTLNGLPFLLAKPSQDTSATSRNHGSVNSQSIRESLKSPVSEVIQEVEAPLTKEDVSLRRVNEVCSTIDVNYRLSSTAGSVASKRRMERSFSSKSDFNTVSVHSPSWESPSSASSPISPNITSTRKRGKKGRSGRESPLSSSPKSPNSVNTIPYSITQNPKHTVLSFPPMSPLSPGRASVLHTPNFESFKPKLIVVTSSSSSQPKKNITYKDTPLSATLKEIGASRTSFIQEEELEASRVCKGEGGGEGETAAKRSGWNVPFWAKRFEANHHRRNPANPIRDPHHLCKDLKTGLPKLTRSGCLPDSPNGSLLEGGEWVETLIDGGSGDNRDRSFMRFDHGSKHGEVDNRCTKRVIDSSIRALPKRGEERAGEKSGCLTDRVSSLVEALLWKDGSKEARSVDNGWNKVPGKKALILAGKYPWSERRGANFDGDRPHGSKSVKPDGWGGFRVRSSWFTDFPKGPLIPPPTPSARLGTEGSQTFGMDLRTFALPRKPEALRVRMRDPSFTPGLVHEEHQTHQVMGSRRSHEDTSGSSDSEGWEDVLDEDGEEGEGEGRERNGTTLAKIKARDTIPAKDKVGPESQREEIKRTPDGCFSSLPRAHSSDYGSKSLRNRLNDLVPSLRNMAGCERLDRSKQASSDEVYIIGSGDGVWGRPCPGQEMQIDHDAVSGGLRKVVASKEDSVESWPLGDGAGGERRRRGNLLLNKLKGGKKMPLVLVRSLVAITLLFLVINSIWLDVKLGSQARNGKGNEQDVGARAGGGLADSQPWTQTNTTDVAEPSSSSTTLDSTASSSRSPTTTTTSSNSDPPTLSTTSITNTDTNPAVGTASLASTSSDTYPPGVTPLPDHEEGRSAASDHGQGADQGNVDKAVSQSFDGTLSESRRRKRKRMVGHWGKPRRGGDYWAAARKVVR</sequence>
<reference evidence="1 2" key="1">
    <citation type="journal article" date="2018" name="Mol. Biol. Evol.">
        <title>Broad Genomic Sampling Reveals a Smut Pathogenic Ancestry of the Fungal Clade Ustilaginomycotina.</title>
        <authorList>
            <person name="Kijpornyongpan T."/>
            <person name="Mondo S.J."/>
            <person name="Barry K."/>
            <person name="Sandor L."/>
            <person name="Lee J."/>
            <person name="Lipzen A."/>
            <person name="Pangilinan J."/>
            <person name="LaButti K."/>
            <person name="Hainaut M."/>
            <person name="Henrissat B."/>
            <person name="Grigoriev I.V."/>
            <person name="Spatafora J.W."/>
            <person name="Aime M.C."/>
        </authorList>
    </citation>
    <scope>NUCLEOTIDE SEQUENCE [LARGE SCALE GENOMIC DNA]</scope>
    <source>
        <strain evidence="1 2">SA 807</strain>
    </source>
</reference>
<name>A0ACD0P072_9BASI</name>